<reference evidence="2 3" key="1">
    <citation type="journal article" date="2016" name="Front. Microbiol.">
        <title>Fuerstia marisgermanicae gen. nov., sp. nov., an Unusual Member of the Phylum Planctomycetes from the German Wadden Sea.</title>
        <authorList>
            <person name="Kohn T."/>
            <person name="Heuer A."/>
            <person name="Jogler M."/>
            <person name="Vollmers J."/>
            <person name="Boedeker C."/>
            <person name="Bunk B."/>
            <person name="Rast P."/>
            <person name="Borchert D."/>
            <person name="Glockner I."/>
            <person name="Freese H.M."/>
            <person name="Klenk H.P."/>
            <person name="Overmann J."/>
            <person name="Kaster A.K."/>
            <person name="Rohde M."/>
            <person name="Wiegand S."/>
            <person name="Jogler C."/>
        </authorList>
    </citation>
    <scope>NUCLEOTIDE SEQUENCE [LARGE SCALE GENOMIC DNA]</scope>
    <source>
        <strain evidence="2 3">NH11</strain>
    </source>
</reference>
<dbReference type="Proteomes" id="UP000187735">
    <property type="component" value="Chromosome"/>
</dbReference>
<gene>
    <name evidence="2" type="ORF">Fuma_05213</name>
</gene>
<keyword evidence="1" id="KW-0175">Coiled coil</keyword>
<dbReference type="AlphaFoldDB" id="A0A1P8WNB7"/>
<organism evidence="2 3">
    <name type="scientific">Fuerstiella marisgermanici</name>
    <dbReference type="NCBI Taxonomy" id="1891926"/>
    <lineage>
        <taxon>Bacteria</taxon>
        <taxon>Pseudomonadati</taxon>
        <taxon>Planctomycetota</taxon>
        <taxon>Planctomycetia</taxon>
        <taxon>Planctomycetales</taxon>
        <taxon>Planctomycetaceae</taxon>
        <taxon>Fuerstiella</taxon>
    </lineage>
</organism>
<name>A0A1P8WNB7_9PLAN</name>
<dbReference type="EMBL" id="CP017641">
    <property type="protein sequence ID" value="APZ95554.1"/>
    <property type="molecule type" value="Genomic_DNA"/>
</dbReference>
<evidence type="ECO:0000256" key="1">
    <source>
        <dbReference type="SAM" id="Coils"/>
    </source>
</evidence>
<evidence type="ECO:0000313" key="2">
    <source>
        <dbReference type="EMBL" id="APZ95554.1"/>
    </source>
</evidence>
<protein>
    <submittedName>
        <fullName evidence="2">Uncharacterized protein</fullName>
    </submittedName>
</protein>
<keyword evidence="3" id="KW-1185">Reference proteome</keyword>
<feature type="coiled-coil region" evidence="1">
    <location>
        <begin position="80"/>
        <end position="110"/>
    </location>
</feature>
<dbReference type="KEGG" id="fmr:Fuma_05213"/>
<accession>A0A1P8WNB7</accession>
<sequence>MMIRRHPVPAATSTLAAALLIAVAVLAFLSRQRAIDDKERFDHERMAAIEAKDAATAAKKKALDLNHQLVQKTEEANTRTKQAQAAQKSAEELTEKLQNQIAIAKKLKTDLTLSTEENSLATAIEDTTAYASKLGRARESINSGHFEKARETLESTSERQRHVEYKVLMAMASSVVPLFDTSSLSSGSKSQPGNFAFSNDYSKVGFMTSDMSLHYLRRGKIISLALSDGMGLSSEDYRSCRMAFSHDGRWLVMRARENRRDAIKKAWVCDTDAEKPAMTTIDFESMSKSRQGKVWIAPDESITVASGGSQLQIAPKLADRTKQRRQSTFLSSSYWDEWAVKGEIAKDSLTPIQLREGVVPQGQRALWAI</sequence>
<dbReference type="STRING" id="1891926.Fuma_05213"/>
<evidence type="ECO:0000313" key="3">
    <source>
        <dbReference type="Proteomes" id="UP000187735"/>
    </source>
</evidence>
<proteinExistence type="predicted"/>